<accession>A0ABQ6NBI3</accession>
<dbReference type="Proteomes" id="UP001165060">
    <property type="component" value="Unassembled WGS sequence"/>
</dbReference>
<evidence type="ECO:0000256" key="1">
    <source>
        <dbReference type="SAM" id="MobiDB-lite"/>
    </source>
</evidence>
<name>A0ABQ6NBI3_9STRA</name>
<proteinExistence type="predicted"/>
<keyword evidence="3" id="KW-1185">Reference proteome</keyword>
<dbReference type="EMBL" id="BRYB01006324">
    <property type="protein sequence ID" value="GMI55179.1"/>
    <property type="molecule type" value="Genomic_DNA"/>
</dbReference>
<comment type="caution">
    <text evidence="2">The sequence shown here is derived from an EMBL/GenBank/DDBJ whole genome shotgun (WGS) entry which is preliminary data.</text>
</comment>
<evidence type="ECO:0000313" key="2">
    <source>
        <dbReference type="EMBL" id="GMI55179.1"/>
    </source>
</evidence>
<feature type="region of interest" description="Disordered" evidence="1">
    <location>
        <begin position="68"/>
        <end position="93"/>
    </location>
</feature>
<protein>
    <submittedName>
        <fullName evidence="2">Uncharacterized protein</fullName>
    </submittedName>
</protein>
<reference evidence="2 3" key="1">
    <citation type="journal article" date="2023" name="Commun. Biol.">
        <title>Genome analysis of Parmales, the sister group of diatoms, reveals the evolutionary specialization of diatoms from phago-mixotrophs to photoautotrophs.</title>
        <authorList>
            <person name="Ban H."/>
            <person name="Sato S."/>
            <person name="Yoshikawa S."/>
            <person name="Yamada K."/>
            <person name="Nakamura Y."/>
            <person name="Ichinomiya M."/>
            <person name="Sato N."/>
            <person name="Blanc-Mathieu R."/>
            <person name="Endo H."/>
            <person name="Kuwata A."/>
            <person name="Ogata H."/>
        </authorList>
    </citation>
    <scope>NUCLEOTIDE SEQUENCE [LARGE SCALE GENOMIC DNA]</scope>
</reference>
<organism evidence="2 3">
    <name type="scientific">Tetraparma gracilis</name>
    <dbReference type="NCBI Taxonomy" id="2962635"/>
    <lineage>
        <taxon>Eukaryota</taxon>
        <taxon>Sar</taxon>
        <taxon>Stramenopiles</taxon>
        <taxon>Ochrophyta</taxon>
        <taxon>Bolidophyceae</taxon>
        <taxon>Parmales</taxon>
        <taxon>Triparmaceae</taxon>
        <taxon>Tetraparma</taxon>
    </lineage>
</organism>
<evidence type="ECO:0000313" key="3">
    <source>
        <dbReference type="Proteomes" id="UP001165060"/>
    </source>
</evidence>
<gene>
    <name evidence="2" type="ORF">TeGR_g7809</name>
</gene>
<feature type="compositionally biased region" description="Basic and acidic residues" evidence="1">
    <location>
        <begin position="68"/>
        <end position="77"/>
    </location>
</feature>
<sequence length="93" mass="10269">MALLGRASLLYRALYQGERLHGSFSSEEGSALVGGATQRNADMNSYLGLESIKSVFAMSSMSKQQRDWRKLDEEGRRMQAGGESGSEQDGRFM</sequence>